<reference evidence="3" key="1">
    <citation type="submission" date="2018-05" db="EMBL/GenBank/DDBJ databases">
        <title>Pedobacter paludis sp. nov., isolated from wetland soil.</title>
        <authorList>
            <person name="Zhang Y."/>
        </authorList>
    </citation>
    <scope>NUCLEOTIDE SEQUENCE [LARGE SCALE GENOMIC DNA]</scope>
    <source>
        <strain evidence="3">R-8</strain>
    </source>
</reference>
<keyword evidence="1" id="KW-0472">Membrane</keyword>
<organism evidence="2 3">
    <name type="scientific">Pedobacter paludis</name>
    <dbReference type="NCBI Taxonomy" id="2203212"/>
    <lineage>
        <taxon>Bacteria</taxon>
        <taxon>Pseudomonadati</taxon>
        <taxon>Bacteroidota</taxon>
        <taxon>Sphingobacteriia</taxon>
        <taxon>Sphingobacteriales</taxon>
        <taxon>Sphingobacteriaceae</taxon>
        <taxon>Pedobacter</taxon>
    </lineage>
</organism>
<dbReference type="EMBL" id="QGNY01000002">
    <property type="protein sequence ID" value="PWS32523.1"/>
    <property type="molecule type" value="Genomic_DNA"/>
</dbReference>
<protein>
    <submittedName>
        <fullName evidence="2">Uncharacterized protein</fullName>
    </submittedName>
</protein>
<keyword evidence="1" id="KW-1133">Transmembrane helix</keyword>
<feature type="transmembrane region" description="Helical" evidence="1">
    <location>
        <begin position="88"/>
        <end position="111"/>
    </location>
</feature>
<comment type="caution">
    <text evidence="2">The sequence shown here is derived from an EMBL/GenBank/DDBJ whole genome shotgun (WGS) entry which is preliminary data.</text>
</comment>
<evidence type="ECO:0000313" key="2">
    <source>
        <dbReference type="EMBL" id="PWS32523.1"/>
    </source>
</evidence>
<accession>A0A317F2M4</accession>
<evidence type="ECO:0000313" key="3">
    <source>
        <dbReference type="Proteomes" id="UP000245391"/>
    </source>
</evidence>
<sequence length="140" mass="16516">MVTFIKMLKYYKYPLKVWTLVLAGSMPLFYLLKYIFSNTQLEDFLFELTYLNVLIGYLGSLLVCMPFWLIFWIIYVQLIKSGTQKTKAYLFVISQVLWWLPFYLICFVFKLFSGDDFLLTFAPHAIILAVAVLIFKTEQG</sequence>
<evidence type="ECO:0000256" key="1">
    <source>
        <dbReference type="SAM" id="Phobius"/>
    </source>
</evidence>
<gene>
    <name evidence="2" type="ORF">DF947_05435</name>
</gene>
<proteinExistence type="predicted"/>
<feature type="transmembrane region" description="Helical" evidence="1">
    <location>
        <begin position="15"/>
        <end position="36"/>
    </location>
</feature>
<keyword evidence="3" id="KW-1185">Reference proteome</keyword>
<feature type="transmembrane region" description="Helical" evidence="1">
    <location>
        <begin position="48"/>
        <end position="76"/>
    </location>
</feature>
<dbReference type="AlphaFoldDB" id="A0A317F2M4"/>
<dbReference type="Proteomes" id="UP000245391">
    <property type="component" value="Unassembled WGS sequence"/>
</dbReference>
<feature type="transmembrane region" description="Helical" evidence="1">
    <location>
        <begin position="117"/>
        <end position="135"/>
    </location>
</feature>
<name>A0A317F2M4_9SPHI</name>
<keyword evidence="1" id="KW-0812">Transmembrane</keyword>